<keyword evidence="3" id="KW-0281">Fimbrium</keyword>
<evidence type="ECO:0000256" key="3">
    <source>
        <dbReference type="RuleBase" id="RU000389"/>
    </source>
</evidence>
<name>A0ABX0NVW4_9BURK</name>
<dbReference type="PROSITE" id="PS00409">
    <property type="entry name" value="PROKAR_NTER_METHYL"/>
    <property type="match status" value="1"/>
</dbReference>
<comment type="similarity">
    <text evidence="1 3">Belongs to the N-Me-Phe pilin family.</text>
</comment>
<dbReference type="Proteomes" id="UP000609726">
    <property type="component" value="Unassembled WGS sequence"/>
</dbReference>
<evidence type="ECO:0000256" key="2">
    <source>
        <dbReference type="ARBA" id="ARBA00022481"/>
    </source>
</evidence>
<evidence type="ECO:0000313" key="6">
    <source>
        <dbReference type="Proteomes" id="UP000609726"/>
    </source>
</evidence>
<protein>
    <submittedName>
        <fullName evidence="5">Prepilin-type N-terminal cleavage/methylation domain-containing protein</fullName>
    </submittedName>
</protein>
<accession>A0ABX0NVW4</accession>
<evidence type="ECO:0000256" key="4">
    <source>
        <dbReference type="SAM" id="Phobius"/>
    </source>
</evidence>
<keyword evidence="2" id="KW-0488">Methylation</keyword>
<organism evidence="5 6">
    <name type="scientific">Massilia mucilaginosa</name>
    <dbReference type="NCBI Taxonomy" id="2609282"/>
    <lineage>
        <taxon>Bacteria</taxon>
        <taxon>Pseudomonadati</taxon>
        <taxon>Pseudomonadota</taxon>
        <taxon>Betaproteobacteria</taxon>
        <taxon>Burkholderiales</taxon>
        <taxon>Oxalobacteraceae</taxon>
        <taxon>Telluria group</taxon>
        <taxon>Massilia</taxon>
    </lineage>
</organism>
<gene>
    <name evidence="5" type="ORF">F2P45_17865</name>
</gene>
<dbReference type="Gene3D" id="3.30.700.10">
    <property type="entry name" value="Glycoprotein, Type 4 Pilin"/>
    <property type="match status" value="1"/>
</dbReference>
<dbReference type="InterPro" id="IPR001082">
    <property type="entry name" value="Pilin"/>
</dbReference>
<reference evidence="5 6" key="1">
    <citation type="submission" date="2019-10" db="EMBL/GenBank/DDBJ databases">
        <title>Taxonomy of Antarctic Massilia spp.: description of Massilia rubra sp. nov., Massilia aquatica sp. nov., Massilia mucilaginosa sp. nov., Massilia frigida sp. nov. isolated from streams, lakes and regoliths.</title>
        <authorList>
            <person name="Holochova P."/>
            <person name="Sedlacek I."/>
            <person name="Kralova S."/>
            <person name="Maslanova I."/>
            <person name="Busse H.-J."/>
            <person name="Stankova E."/>
            <person name="Vrbovska V."/>
            <person name="Kovarovic V."/>
            <person name="Bartak M."/>
            <person name="Svec P."/>
            <person name="Pantucek R."/>
        </authorList>
    </citation>
    <scope>NUCLEOTIDE SEQUENCE [LARGE SCALE GENOMIC DNA]</scope>
    <source>
        <strain evidence="5 6">CCM 8733</strain>
    </source>
</reference>
<dbReference type="EMBL" id="WHJH01000021">
    <property type="protein sequence ID" value="NHZ90875.1"/>
    <property type="molecule type" value="Genomic_DNA"/>
</dbReference>
<dbReference type="InterPro" id="IPR045584">
    <property type="entry name" value="Pilin-like"/>
</dbReference>
<proteinExistence type="inferred from homology"/>
<sequence length="147" mass="14984">MKSTNRFKSTVAGFTLIELMIVVAIIGILASIALPAYQTYVAKSQAVTGLAEITAAKIVVESKIAEGIDATITVPDAVGIQATTQRCAIVVSIAASGESTLQCALKGGSMVEGLFVTLTRSADSGGVSGSWTCSSTLAAKITPQDCL</sequence>
<keyword evidence="6" id="KW-1185">Reference proteome</keyword>
<comment type="caution">
    <text evidence="5">The sequence shown here is derived from an EMBL/GenBank/DDBJ whole genome shotgun (WGS) entry which is preliminary data.</text>
</comment>
<dbReference type="SUPFAM" id="SSF54523">
    <property type="entry name" value="Pili subunits"/>
    <property type="match status" value="1"/>
</dbReference>
<dbReference type="Pfam" id="PF07963">
    <property type="entry name" value="N_methyl"/>
    <property type="match status" value="1"/>
</dbReference>
<dbReference type="RefSeq" id="WP_166877945.1">
    <property type="nucleotide sequence ID" value="NZ_WHJH01000021.1"/>
</dbReference>
<keyword evidence="4" id="KW-0472">Membrane</keyword>
<keyword evidence="4" id="KW-0812">Transmembrane</keyword>
<feature type="transmembrane region" description="Helical" evidence="4">
    <location>
        <begin position="12"/>
        <end position="37"/>
    </location>
</feature>
<dbReference type="Pfam" id="PF00114">
    <property type="entry name" value="Pilin"/>
    <property type="match status" value="1"/>
</dbReference>
<evidence type="ECO:0000313" key="5">
    <source>
        <dbReference type="EMBL" id="NHZ90875.1"/>
    </source>
</evidence>
<dbReference type="NCBIfam" id="TIGR02532">
    <property type="entry name" value="IV_pilin_GFxxxE"/>
    <property type="match status" value="1"/>
</dbReference>
<evidence type="ECO:0000256" key="1">
    <source>
        <dbReference type="ARBA" id="ARBA00005233"/>
    </source>
</evidence>
<keyword evidence="4" id="KW-1133">Transmembrane helix</keyword>
<dbReference type="InterPro" id="IPR012902">
    <property type="entry name" value="N_methyl_site"/>
</dbReference>